<name>A0A117IBM4_MYCCR</name>
<keyword evidence="2" id="KW-1185">Reference proteome</keyword>
<proteinExistence type="predicted"/>
<dbReference type="GO" id="GO:0055052">
    <property type="term" value="C:ATP-binding cassette (ABC) transporter complex, substrate-binding subunit-containing"/>
    <property type="evidence" value="ECO:0007669"/>
    <property type="project" value="TreeGrafter"/>
</dbReference>
<dbReference type="PANTHER" id="PTHR43875:SF1">
    <property type="entry name" value="OSMOPROTECTIVE COMPOUNDS UPTAKE ATP-BINDING PROTEIN GGTA"/>
    <property type="match status" value="1"/>
</dbReference>
<dbReference type="EMBL" id="BCSY01000081">
    <property type="protein sequence ID" value="GAS98205.1"/>
    <property type="molecule type" value="Genomic_DNA"/>
</dbReference>
<dbReference type="SUPFAM" id="SSF52540">
    <property type="entry name" value="P-loop containing nucleoside triphosphate hydrolases"/>
    <property type="match status" value="1"/>
</dbReference>
<protein>
    <submittedName>
        <fullName evidence="1">ABC transporter-like protein</fullName>
    </submittedName>
</protein>
<dbReference type="AlphaFoldDB" id="A0A117IBM4"/>
<dbReference type="GO" id="GO:0016887">
    <property type="term" value="F:ATP hydrolysis activity"/>
    <property type="evidence" value="ECO:0007669"/>
    <property type="project" value="InterPro"/>
</dbReference>
<dbReference type="Proteomes" id="UP000069443">
    <property type="component" value="Unassembled WGS sequence"/>
</dbReference>
<evidence type="ECO:0000313" key="2">
    <source>
        <dbReference type="Proteomes" id="UP000069443"/>
    </source>
</evidence>
<reference evidence="2" key="1">
    <citation type="journal article" date="2016" name="Genome Announc.">
        <title>Draft Genome Sequences of Five Rapidly Growing Mycobacterium Species, M. thermoresistibile, M. fortuitum subsp. acetamidolyticum, M. canariasense, M. brisbanense, and M. novocastrense.</title>
        <authorList>
            <person name="Katahira K."/>
            <person name="Ogura Y."/>
            <person name="Gotoh Y."/>
            <person name="Hayashi T."/>
        </authorList>
    </citation>
    <scope>NUCLEOTIDE SEQUENCE [LARGE SCALE GENOMIC DNA]</scope>
    <source>
        <strain evidence="2">JCM15298</strain>
    </source>
</reference>
<dbReference type="STRING" id="228230.RMCC_5170"/>
<organism evidence="1 2">
    <name type="scientific">Mycolicibacterium canariasense</name>
    <name type="common">Mycobacterium canariasense</name>
    <dbReference type="NCBI Taxonomy" id="228230"/>
    <lineage>
        <taxon>Bacteria</taxon>
        <taxon>Bacillati</taxon>
        <taxon>Actinomycetota</taxon>
        <taxon>Actinomycetes</taxon>
        <taxon>Mycobacteriales</taxon>
        <taxon>Mycobacteriaceae</taxon>
        <taxon>Mycolicibacterium</taxon>
    </lineage>
</organism>
<reference evidence="2" key="2">
    <citation type="submission" date="2016-02" db="EMBL/GenBank/DDBJ databases">
        <title>Draft genome sequence of five rapidly growing Mycobacterium species.</title>
        <authorList>
            <person name="Katahira K."/>
            <person name="Gotou Y."/>
            <person name="Iida K."/>
            <person name="Ogura Y."/>
            <person name="Hayashi T."/>
        </authorList>
    </citation>
    <scope>NUCLEOTIDE SEQUENCE [LARGE SCALE GENOMIC DNA]</scope>
    <source>
        <strain evidence="2">JCM15298</strain>
    </source>
</reference>
<dbReference type="InterPro" id="IPR027417">
    <property type="entry name" value="P-loop_NTPase"/>
</dbReference>
<evidence type="ECO:0000313" key="1">
    <source>
        <dbReference type="EMBL" id="GAS98205.1"/>
    </source>
</evidence>
<dbReference type="Gene3D" id="3.40.50.300">
    <property type="entry name" value="P-loop containing nucleotide triphosphate hydrolases"/>
    <property type="match status" value="1"/>
</dbReference>
<dbReference type="PANTHER" id="PTHR43875">
    <property type="entry name" value="MALTODEXTRIN IMPORT ATP-BINDING PROTEIN MSMX"/>
    <property type="match status" value="1"/>
</dbReference>
<gene>
    <name evidence="1" type="ORF">RMCC_5170</name>
</gene>
<comment type="caution">
    <text evidence="1">The sequence shown here is derived from an EMBL/GenBank/DDBJ whole genome shotgun (WGS) entry which is preliminary data.</text>
</comment>
<dbReference type="InterPro" id="IPR047641">
    <property type="entry name" value="ABC_transpr_MalK/UgpC-like"/>
</dbReference>
<accession>A0A117IBM4</accession>
<sequence>MRNAGVGKEETAERAIARAFVRTPSVLLFDEPLSNLDAKLRVELRSEIRCLQQGLGITALYVNHDQEEAMTIADQLVPEQLYRLPR</sequence>